<reference evidence="6 7" key="1">
    <citation type="submission" date="2023-07" db="EMBL/GenBank/DDBJ databases">
        <title>Novel species of Thermanaerothrix with wide hydrolytic capabilities.</title>
        <authorList>
            <person name="Zayulina K.S."/>
            <person name="Podosokorskaya O.A."/>
            <person name="Elcheninov A.G."/>
        </authorList>
    </citation>
    <scope>NUCLEOTIDE SEQUENCE [LARGE SCALE GENOMIC DNA]</scope>
    <source>
        <strain evidence="6 7">4228-RoL</strain>
    </source>
</reference>
<dbReference type="EMBL" id="JAUHMF010000001">
    <property type="protein sequence ID" value="MDT8897804.1"/>
    <property type="molecule type" value="Genomic_DNA"/>
</dbReference>
<dbReference type="InterPro" id="IPR029767">
    <property type="entry name" value="WecB-like"/>
</dbReference>
<dbReference type="InterPro" id="IPR003331">
    <property type="entry name" value="UDP_GlcNAc_Epimerase_2_dom"/>
</dbReference>
<dbReference type="PANTHER" id="PTHR43174">
    <property type="entry name" value="UDP-N-ACETYLGLUCOSAMINE 2-EPIMERASE"/>
    <property type="match status" value="1"/>
</dbReference>
<dbReference type="Gene3D" id="3.40.50.2000">
    <property type="entry name" value="Glycogen Phosphorylase B"/>
    <property type="match status" value="2"/>
</dbReference>
<evidence type="ECO:0000313" key="6">
    <source>
        <dbReference type="EMBL" id="MDT8897804.1"/>
    </source>
</evidence>
<organism evidence="6 7">
    <name type="scientific">Thermanaerothrix solaris</name>
    <dbReference type="NCBI Taxonomy" id="3058434"/>
    <lineage>
        <taxon>Bacteria</taxon>
        <taxon>Bacillati</taxon>
        <taxon>Chloroflexota</taxon>
        <taxon>Anaerolineae</taxon>
        <taxon>Anaerolineales</taxon>
        <taxon>Anaerolineaceae</taxon>
        <taxon>Thermanaerothrix</taxon>
    </lineage>
</organism>
<dbReference type="EC" id="5.1.3.14" evidence="3"/>
<comment type="similarity">
    <text evidence="2 4">Belongs to the UDP-N-acetylglucosamine 2-epimerase family.</text>
</comment>
<evidence type="ECO:0000256" key="2">
    <source>
        <dbReference type="ARBA" id="ARBA00038209"/>
    </source>
</evidence>
<name>A0ABU3NLV4_9CHLR</name>
<sequence>MSKQLRVVSIFGTRPEAVKMAPVVQALAAHPDIESRVVVTAQHRQMLDQVLAVFNIQPDIDLNLMRPNQTLAQLTADILTHLDPVLDSLRPDWVLIQGDTTTVMTTALLCYYRRIRVGHVEAGLRTGDKWQPFPEEINRRIAGVVADLHFAPTEHSRRNLLAEGVPDWRIVVTGNPVIDALNQIVRQPMPVEVRTLLDRLGIGAGGKRLILVTAHRRENFGRPLENICRALRQVAESYADSVHLIYPVHLNPNVQGPVYERLAGVPNITLIPPLDYLPMVHLMRQATLVLTDSGGIQEEASSLGIPTLVLRAVTERPEGVEAGILKLVGTDTEVIVRETARLLEDERAYSAMARAANPFGDGHAAERIVRALLAFREPGLSMTDDSEGH</sequence>
<protein>
    <recommendedName>
        <fullName evidence="3">UDP-N-acetylglucosamine 2-epimerase (non-hydrolyzing)</fullName>
        <ecNumber evidence="3">5.1.3.14</ecNumber>
    </recommendedName>
</protein>
<evidence type="ECO:0000313" key="7">
    <source>
        <dbReference type="Proteomes" id="UP001254165"/>
    </source>
</evidence>
<accession>A0ABU3NLV4</accession>
<evidence type="ECO:0000256" key="3">
    <source>
        <dbReference type="ARBA" id="ARBA00038858"/>
    </source>
</evidence>
<evidence type="ECO:0000256" key="1">
    <source>
        <dbReference type="ARBA" id="ARBA00023235"/>
    </source>
</evidence>
<evidence type="ECO:0000256" key="4">
    <source>
        <dbReference type="RuleBase" id="RU003513"/>
    </source>
</evidence>
<feature type="domain" description="UDP-N-acetylglucosamine 2-epimerase" evidence="5">
    <location>
        <begin position="25"/>
        <end position="372"/>
    </location>
</feature>
<evidence type="ECO:0000259" key="5">
    <source>
        <dbReference type="Pfam" id="PF02350"/>
    </source>
</evidence>
<dbReference type="Proteomes" id="UP001254165">
    <property type="component" value="Unassembled WGS sequence"/>
</dbReference>
<dbReference type="SUPFAM" id="SSF53756">
    <property type="entry name" value="UDP-Glycosyltransferase/glycogen phosphorylase"/>
    <property type="match status" value="1"/>
</dbReference>
<keyword evidence="1 4" id="KW-0413">Isomerase</keyword>
<dbReference type="CDD" id="cd03786">
    <property type="entry name" value="GTB_UDP-GlcNAc_2-Epimerase"/>
    <property type="match status" value="1"/>
</dbReference>
<gene>
    <name evidence="6" type="primary">wecB</name>
    <name evidence="6" type="ORF">QYE77_05950</name>
</gene>
<dbReference type="Pfam" id="PF02350">
    <property type="entry name" value="Epimerase_2"/>
    <property type="match status" value="1"/>
</dbReference>
<dbReference type="PANTHER" id="PTHR43174:SF2">
    <property type="entry name" value="UDP-N-ACETYLGLUCOSAMINE 2-EPIMERASE"/>
    <property type="match status" value="1"/>
</dbReference>
<dbReference type="GO" id="GO:0008761">
    <property type="term" value="F:UDP-N-acetylglucosamine 2-epimerase activity"/>
    <property type="evidence" value="ECO:0007669"/>
    <property type="project" value="UniProtKB-EC"/>
</dbReference>
<dbReference type="RefSeq" id="WP_315624459.1">
    <property type="nucleotide sequence ID" value="NZ_JAUHMF010000001.1"/>
</dbReference>
<proteinExistence type="inferred from homology"/>
<dbReference type="NCBIfam" id="TIGR00236">
    <property type="entry name" value="wecB"/>
    <property type="match status" value="1"/>
</dbReference>
<keyword evidence="7" id="KW-1185">Reference proteome</keyword>
<comment type="caution">
    <text evidence="6">The sequence shown here is derived from an EMBL/GenBank/DDBJ whole genome shotgun (WGS) entry which is preliminary data.</text>
</comment>